<name>A0A316MBW6_9CLOT</name>
<evidence type="ECO:0000259" key="1">
    <source>
        <dbReference type="Pfam" id="PF14470"/>
    </source>
</evidence>
<protein>
    <recommendedName>
        <fullName evidence="1">YokE-like PH domain-containing protein</fullName>
    </recommendedName>
</protein>
<dbReference type="AlphaFoldDB" id="A0A316MBW6"/>
<evidence type="ECO:0000313" key="2">
    <source>
        <dbReference type="EMBL" id="PWL55784.1"/>
    </source>
</evidence>
<feature type="domain" description="YokE-like PH" evidence="1">
    <location>
        <begin position="18"/>
        <end position="113"/>
    </location>
</feature>
<dbReference type="Pfam" id="PF14470">
    <property type="entry name" value="bPH_3"/>
    <property type="match status" value="1"/>
</dbReference>
<comment type="caution">
    <text evidence="2">The sequence shown here is derived from an EMBL/GenBank/DDBJ whole genome shotgun (WGS) entry which is preliminary data.</text>
</comment>
<accession>A0A316MBW6</accession>
<organism evidence="2 3">
    <name type="scientific">Clostridium cadaveris</name>
    <dbReference type="NCBI Taxonomy" id="1529"/>
    <lineage>
        <taxon>Bacteria</taxon>
        <taxon>Bacillati</taxon>
        <taxon>Bacillota</taxon>
        <taxon>Clostridia</taxon>
        <taxon>Eubacteriales</taxon>
        <taxon>Clostridiaceae</taxon>
        <taxon>Clostridium</taxon>
    </lineage>
</organism>
<dbReference type="InterPro" id="IPR039519">
    <property type="entry name" value="YokE-like_PH"/>
</dbReference>
<evidence type="ECO:0000313" key="3">
    <source>
        <dbReference type="Proteomes" id="UP000246114"/>
    </source>
</evidence>
<proteinExistence type="predicted"/>
<dbReference type="Proteomes" id="UP000246114">
    <property type="component" value="Unassembled WGS sequence"/>
</dbReference>
<gene>
    <name evidence="2" type="ORF">DBY38_00390</name>
</gene>
<dbReference type="EMBL" id="QAMZ01000003">
    <property type="protein sequence ID" value="PWL55784.1"/>
    <property type="molecule type" value="Genomic_DNA"/>
</dbReference>
<reference evidence="2 3" key="1">
    <citation type="submission" date="2018-03" db="EMBL/GenBank/DDBJ databases">
        <title>The uncultured portion of the human microbiome is neutrally assembled.</title>
        <authorList>
            <person name="Jeraldo P."/>
            <person name="Boardman L."/>
            <person name="White B.A."/>
            <person name="Nelson H."/>
            <person name="Goldenfeld N."/>
            <person name="Chia N."/>
        </authorList>
    </citation>
    <scope>NUCLEOTIDE SEQUENCE [LARGE SCALE GENOMIC DNA]</scope>
    <source>
        <strain evidence="2">CIM:MAG 903</strain>
    </source>
</reference>
<sequence>MGNQEKVLSLMKKNLIGDEKVLCYVDGAFETLINNKSNVKTGILAATSEKIRFCGKRFFLVYDDSIEYEDILDIELKEEKLGYSLFIKGKEKPYFMKFIVSEDVHKFMKLIKEKINKN</sequence>